<organism evidence="2">
    <name type="scientific">Cucumis melo</name>
    <name type="common">Muskmelon</name>
    <dbReference type="NCBI Taxonomy" id="3656"/>
    <lineage>
        <taxon>Eukaryota</taxon>
        <taxon>Viridiplantae</taxon>
        <taxon>Streptophyta</taxon>
        <taxon>Embryophyta</taxon>
        <taxon>Tracheophyta</taxon>
        <taxon>Spermatophyta</taxon>
        <taxon>Magnoliopsida</taxon>
        <taxon>eudicotyledons</taxon>
        <taxon>Gunneridae</taxon>
        <taxon>Pentapetalae</taxon>
        <taxon>rosids</taxon>
        <taxon>fabids</taxon>
        <taxon>Cucurbitales</taxon>
        <taxon>Cucurbitaceae</taxon>
        <taxon>Benincaseae</taxon>
        <taxon>Cucumis</taxon>
    </lineage>
</organism>
<sequence length="56" mass="6044">MVIGRALCSHSIATTPPPRSSTSFSLREPPMSSPPSGCFHPSPTIRCLLPYRVCLC</sequence>
<feature type="region of interest" description="Disordered" evidence="1">
    <location>
        <begin position="1"/>
        <end position="37"/>
    </location>
</feature>
<reference evidence="2" key="1">
    <citation type="submission" date="2023-03" db="UniProtKB">
        <authorList>
            <consortium name="EnsemblPlants"/>
        </authorList>
    </citation>
    <scope>IDENTIFICATION</scope>
</reference>
<evidence type="ECO:0000256" key="1">
    <source>
        <dbReference type="SAM" id="MobiDB-lite"/>
    </source>
</evidence>
<dbReference type="EnsemblPlants" id="MELO3C030754.2.1">
    <property type="protein sequence ID" value="MELO3C030754.2.1"/>
    <property type="gene ID" value="MELO3C030754.2"/>
</dbReference>
<evidence type="ECO:0000313" key="2">
    <source>
        <dbReference type="EnsemblPlants" id="MELO3C030754.2.1"/>
    </source>
</evidence>
<dbReference type="Gramene" id="MELO3C030754.2.1">
    <property type="protein sequence ID" value="MELO3C030754.2.1"/>
    <property type="gene ID" value="MELO3C030754.2"/>
</dbReference>
<name>A0A9I9E9N2_CUCME</name>
<accession>A0A9I9E9N2</accession>
<protein>
    <submittedName>
        <fullName evidence="2">Uncharacterized protein</fullName>
    </submittedName>
</protein>
<proteinExistence type="predicted"/>
<dbReference type="AlphaFoldDB" id="A0A9I9E9N2"/>